<dbReference type="InterPro" id="IPR019775">
    <property type="entry name" value="WD40_repeat_CS"/>
</dbReference>
<keyword evidence="8" id="KW-0812">Transmembrane</keyword>
<dbReference type="InterPro" id="IPR001680">
    <property type="entry name" value="WD40_rpt"/>
</dbReference>
<keyword evidence="8" id="KW-0472">Membrane</keyword>
<dbReference type="InterPro" id="IPR036322">
    <property type="entry name" value="WD40_repeat_dom_sf"/>
</dbReference>
<dbReference type="VEuPathDB" id="FungiDB:H257_08845"/>
<keyword evidence="8" id="KW-1133">Transmembrane helix</keyword>
<evidence type="ECO:0000256" key="4">
    <source>
        <dbReference type="PROSITE-ProRule" id="PRU00221"/>
    </source>
</evidence>
<dbReference type="GO" id="GO:0016805">
    <property type="term" value="F:dipeptidase activity"/>
    <property type="evidence" value="ECO:0007669"/>
    <property type="project" value="InterPro"/>
</dbReference>
<feature type="transmembrane region" description="Helical" evidence="8">
    <location>
        <begin position="1050"/>
        <end position="1074"/>
    </location>
</feature>
<sequence length="1500" mass="163299">MVTVAESKKEEPPRGVPVSGRSWKKTQRSKNSMMTYKATKTLSTTWDEKMAAKSKKKEMKDLEHEIANRKKQEKVDKRVAREEKEKRRVANEFKASTLQVIKKTHKLKSMSKKQLRNIKKTRMNKNGEIELVSAKTTASKDHVLLALSDRTIQARSRATLSCERQFTAHTDTINELVISETQPWNVISGSNDGTIKVWDLRQSQPAAVQTIRVGEEVWSCSVGCGDTLVVAGAADSAVFFDLRTLRKLGQYGESHMDNVTRVQFHPVRRSEVITASDDGIVCLFDCTIADEDEATISTINVESSVSRFCMFGPDLHNIAVLTGSETLDVWNLTTAERLAHFPTIRDQCSASSAGRHTDYLVDCKYNAASDQLHLATGNHQGQLNVFQLNPQAGIVHQATLSGGHKAAIRCLDWQADMLLTGGEDARVSAVLVAVVQAAHTSTSILVGGKASATGAPLTAHSLDCPDCDFRLVKVPAMQYTESTSSDLTRNVFLTSSQYPRHVGNDRGPAYSVDNLKQPGEFFKWTDSPAIAQIPQIRETYAYLDGVVGIVNELQLSFGHSSCGAKLAARPVSQGGNAAFDIAELTRVALERTATARDAIALMGKLAETYGFYGSSWGGDDIYSGEALTVADETEGWIFHILPDDSGASAVWAAQRVPDTDVAVVANQFVIHQVNVTDSDWYMASSNVHDVASRNGLWDETADAFDFAVVYGHLPESTVGSTRRMWRVFSLANPTLDLSPVADPYAITYPFSVPVEAEVTLAAMDLIRFQRDHYENTEFDLTVGVAAGPYGTVDSETALNGRFETPIGGSTYSYVVTLDPTSAFNALLWFAPHAPSASTYIPVFVKATVVPAVIGTGSLREFDITSAYWLNSLLSNYVGRWFEHVYPVVAEARALAEYTADTAQTSVQVAVQEVKDKVGDAAAIDVLTKTTESFANDAQAATMNLLSDVITRFHDGFLVSGFENEVLEVEPMSYPEWYLDSVGYYPEAADATTEVSTDDTEEPTTTIPAAIAKVAGPIVTAGSTAAKATSTNMTTGTRSDCPDISSTKNNAWGAVVIIGFAAMLVATTALGYVFGKRQALTRTRGDAFVIMSTLLTASVPRAYLELCSQILQERHMRDVFEERSVQLRCGWPLCRESIANRYVMLLSQASFNAFSYRVSLAKQQVYNAREEQQFCGDACLQDARKYVASLPIKPPQMLPSLTQVFGTSKPHPKDYDESRPAASSLGVPLPKHPILGPSSASRRATSAGPKVVWAKQAGMGVIERDVQIVEHVAPPRPSTDFSTANAVLIEGYVFPAHKGNRASKLAKRLAAASSTSTSTTTPDPLDEDEVFTSDDDDTSSGGDSSAAEESSEDSEGNVDTFSAADLSPFASLWWKVSEMVTPATIQLVARFNGQSNVEYVAAPVTSSTDLDNRRLLFGTFCTRQLPLVVQACHALRSDRGVQMNMSDVVQTLHLRQPIEGTRVCEAKAGDANRSEFSDAEIAAMMKESLKIQEMTEFGALD</sequence>
<gene>
    <name evidence="10" type="ORF">DYB35_006020</name>
</gene>
<proteinExistence type="inferred from homology"/>
<evidence type="ECO:0000313" key="11">
    <source>
        <dbReference type="Proteomes" id="UP000285712"/>
    </source>
</evidence>
<dbReference type="PROSITE" id="PS51479">
    <property type="entry name" value="ZF_RTR1"/>
    <property type="match status" value="1"/>
</dbReference>
<dbReference type="InterPro" id="IPR039328">
    <property type="entry name" value="WDR89"/>
</dbReference>
<dbReference type="PROSITE" id="PS50082">
    <property type="entry name" value="WD_REPEATS_2"/>
    <property type="match status" value="1"/>
</dbReference>
<dbReference type="SUPFAM" id="SSF50978">
    <property type="entry name" value="WD40 repeat-like"/>
    <property type="match status" value="1"/>
</dbReference>
<dbReference type="Gene3D" id="1.25.40.820">
    <property type="match status" value="1"/>
</dbReference>
<dbReference type="Pfam" id="PF03577">
    <property type="entry name" value="Peptidase_C69"/>
    <property type="match status" value="1"/>
</dbReference>
<dbReference type="InterPro" id="IPR007308">
    <property type="entry name" value="Rtr1/RPAP2_dom"/>
</dbReference>
<feature type="domain" description="RTR1-type" evidence="9">
    <location>
        <begin position="1105"/>
        <end position="1198"/>
    </location>
</feature>
<dbReference type="PANTHER" id="PTHR22889">
    <property type="entry name" value="WD REPEAT-CONTAINING PROTEIN 89"/>
    <property type="match status" value="1"/>
</dbReference>
<dbReference type="VEuPathDB" id="FungiDB:H257_08844"/>
<dbReference type="PROSITE" id="PS50294">
    <property type="entry name" value="WD_REPEATS_REGION"/>
    <property type="match status" value="1"/>
</dbReference>
<dbReference type="InterPro" id="IPR015943">
    <property type="entry name" value="WD40/YVTN_repeat-like_dom_sf"/>
</dbReference>
<protein>
    <recommendedName>
        <fullName evidence="9">RTR1-type domain-containing protein</fullName>
    </recommendedName>
</protein>
<feature type="compositionally biased region" description="Low complexity" evidence="7">
    <location>
        <begin position="1311"/>
        <end position="1320"/>
    </location>
</feature>
<dbReference type="Pfam" id="PF04181">
    <property type="entry name" value="RPAP2_Rtr1"/>
    <property type="match status" value="1"/>
</dbReference>
<dbReference type="InterPro" id="IPR038534">
    <property type="entry name" value="Rtr1/RPAP2_sf"/>
</dbReference>
<keyword evidence="6" id="KW-0175">Coiled coil</keyword>
<evidence type="ECO:0000256" key="1">
    <source>
        <dbReference type="ARBA" id="ARBA00005705"/>
    </source>
</evidence>
<name>A0A418DN57_APHAT</name>
<dbReference type="Proteomes" id="UP000285712">
    <property type="component" value="Unassembled WGS sequence"/>
</dbReference>
<feature type="region of interest" description="Disordered" evidence="7">
    <location>
        <begin position="1206"/>
        <end position="1248"/>
    </location>
</feature>
<comment type="caution">
    <text evidence="10">The sequence shown here is derived from an EMBL/GenBank/DDBJ whole genome shotgun (WGS) entry which is preliminary data.</text>
</comment>
<comment type="similarity">
    <text evidence="5">Belongs to the RPAP2 family.</text>
</comment>
<feature type="compositionally biased region" description="Low complexity" evidence="7">
    <location>
        <begin position="1338"/>
        <end position="1347"/>
    </location>
</feature>
<dbReference type="SMART" id="SM00320">
    <property type="entry name" value="WD40"/>
    <property type="match status" value="5"/>
</dbReference>
<organism evidence="10 11">
    <name type="scientific">Aphanomyces astaci</name>
    <name type="common">Crayfish plague agent</name>
    <dbReference type="NCBI Taxonomy" id="112090"/>
    <lineage>
        <taxon>Eukaryota</taxon>
        <taxon>Sar</taxon>
        <taxon>Stramenopiles</taxon>
        <taxon>Oomycota</taxon>
        <taxon>Saprolegniomycetes</taxon>
        <taxon>Saprolegniales</taxon>
        <taxon>Verrucalvaceae</taxon>
        <taxon>Aphanomyces</taxon>
    </lineage>
</organism>
<feature type="transmembrane region" description="Helical" evidence="8">
    <location>
        <begin position="1086"/>
        <end position="1103"/>
    </location>
</feature>
<dbReference type="Pfam" id="PF00400">
    <property type="entry name" value="WD40"/>
    <property type="match status" value="1"/>
</dbReference>
<feature type="region of interest" description="Disordered" evidence="7">
    <location>
        <begin position="1311"/>
        <end position="1358"/>
    </location>
</feature>
<evidence type="ECO:0000256" key="7">
    <source>
        <dbReference type="SAM" id="MobiDB-lite"/>
    </source>
</evidence>
<dbReference type="PROSITE" id="PS00678">
    <property type="entry name" value="WD_REPEATS_1"/>
    <property type="match status" value="1"/>
</dbReference>
<feature type="repeat" description="WD" evidence="4">
    <location>
        <begin position="166"/>
        <end position="208"/>
    </location>
</feature>
<evidence type="ECO:0000313" key="10">
    <source>
        <dbReference type="EMBL" id="RHY97029.1"/>
    </source>
</evidence>
<reference evidence="10 11" key="1">
    <citation type="submission" date="2018-08" db="EMBL/GenBank/DDBJ databases">
        <title>Aphanomyces genome sequencing and annotation.</title>
        <authorList>
            <person name="Minardi D."/>
            <person name="Oidtmann B."/>
            <person name="Van Der Giezen M."/>
            <person name="Studholme D.J."/>
        </authorList>
    </citation>
    <scope>NUCLEOTIDE SEQUENCE [LARGE SCALE GENOMIC DNA]</scope>
    <source>
        <strain evidence="10 11">Sv</strain>
    </source>
</reference>
<evidence type="ECO:0000259" key="9">
    <source>
        <dbReference type="PROSITE" id="PS51479"/>
    </source>
</evidence>
<comment type="similarity">
    <text evidence="1">Belongs to the peptidase C69 family. Secernin subfamily.</text>
</comment>
<feature type="region of interest" description="Disordered" evidence="7">
    <location>
        <begin position="1"/>
        <end position="33"/>
    </location>
</feature>
<keyword evidence="2 4" id="KW-0853">WD repeat</keyword>
<dbReference type="EMBL" id="QUTG01002257">
    <property type="protein sequence ID" value="RHY97029.1"/>
    <property type="molecule type" value="Genomic_DNA"/>
</dbReference>
<evidence type="ECO:0000256" key="8">
    <source>
        <dbReference type="SAM" id="Phobius"/>
    </source>
</evidence>
<dbReference type="GO" id="GO:0006508">
    <property type="term" value="P:proteolysis"/>
    <property type="evidence" value="ECO:0007669"/>
    <property type="project" value="InterPro"/>
</dbReference>
<evidence type="ECO:0000256" key="2">
    <source>
        <dbReference type="ARBA" id="ARBA00022574"/>
    </source>
</evidence>
<dbReference type="VEuPathDB" id="FungiDB:H257_08846"/>
<evidence type="ECO:0000256" key="5">
    <source>
        <dbReference type="PROSITE-ProRule" id="PRU00812"/>
    </source>
</evidence>
<dbReference type="Gene3D" id="2.130.10.10">
    <property type="entry name" value="YVTN repeat-like/Quinoprotein amine dehydrogenase"/>
    <property type="match status" value="2"/>
</dbReference>
<accession>A0A418DN57</accession>
<evidence type="ECO:0000256" key="3">
    <source>
        <dbReference type="ARBA" id="ARBA00022737"/>
    </source>
</evidence>
<evidence type="ECO:0000256" key="6">
    <source>
        <dbReference type="SAM" id="Coils"/>
    </source>
</evidence>
<dbReference type="GO" id="GO:0070004">
    <property type="term" value="F:cysteine-type exopeptidase activity"/>
    <property type="evidence" value="ECO:0007669"/>
    <property type="project" value="InterPro"/>
</dbReference>
<feature type="compositionally biased region" description="Basic and acidic residues" evidence="7">
    <location>
        <begin position="1"/>
        <end position="13"/>
    </location>
</feature>
<keyword evidence="3" id="KW-0677">Repeat</keyword>
<dbReference type="InterPro" id="IPR005322">
    <property type="entry name" value="Peptidase_C69"/>
</dbReference>
<dbReference type="PANTHER" id="PTHR22889:SF0">
    <property type="entry name" value="WD REPEAT-CONTAINING PROTEIN 89"/>
    <property type="match status" value="1"/>
</dbReference>
<feature type="coiled-coil region" evidence="6">
    <location>
        <begin position="52"/>
        <end position="92"/>
    </location>
</feature>
<feature type="compositionally biased region" description="Acidic residues" evidence="7">
    <location>
        <begin position="1323"/>
        <end position="1337"/>
    </location>
</feature>